<dbReference type="EMBL" id="JBHRZT010000072">
    <property type="protein sequence ID" value="MFC3885955.1"/>
    <property type="molecule type" value="Genomic_DNA"/>
</dbReference>
<dbReference type="Proteomes" id="UP001595752">
    <property type="component" value="Unassembled WGS sequence"/>
</dbReference>
<evidence type="ECO:0000313" key="1">
    <source>
        <dbReference type="EMBL" id="MFC3885955.1"/>
    </source>
</evidence>
<gene>
    <name evidence="1" type="ORF">ACFOU2_21750</name>
</gene>
<keyword evidence="2" id="KW-1185">Reference proteome</keyword>
<organism evidence="1 2">
    <name type="scientific">Bacillus songklensis</name>
    <dbReference type="NCBI Taxonomy" id="1069116"/>
    <lineage>
        <taxon>Bacteria</taxon>
        <taxon>Bacillati</taxon>
        <taxon>Bacillota</taxon>
        <taxon>Bacilli</taxon>
        <taxon>Bacillales</taxon>
        <taxon>Bacillaceae</taxon>
        <taxon>Bacillus</taxon>
    </lineage>
</organism>
<proteinExistence type="predicted"/>
<accession>A0ABV8B7S8</accession>
<sequence length="49" mass="5341">MRIRKAVKGDLPSSLAIYNEGIVNQVATLETGIKDATYLTYQVHGTNSC</sequence>
<reference evidence="2" key="1">
    <citation type="journal article" date="2019" name="Int. J. Syst. Evol. Microbiol.">
        <title>The Global Catalogue of Microorganisms (GCM) 10K type strain sequencing project: providing services to taxonomists for standard genome sequencing and annotation.</title>
        <authorList>
            <consortium name="The Broad Institute Genomics Platform"/>
            <consortium name="The Broad Institute Genome Sequencing Center for Infectious Disease"/>
            <person name="Wu L."/>
            <person name="Ma J."/>
        </authorList>
    </citation>
    <scope>NUCLEOTIDE SEQUENCE [LARGE SCALE GENOMIC DNA]</scope>
    <source>
        <strain evidence="2">CCUG 61889</strain>
    </source>
</reference>
<dbReference type="RefSeq" id="WP_377918330.1">
    <property type="nucleotide sequence ID" value="NZ_JBHRZT010000072.1"/>
</dbReference>
<evidence type="ECO:0000313" key="2">
    <source>
        <dbReference type="Proteomes" id="UP001595752"/>
    </source>
</evidence>
<comment type="caution">
    <text evidence="1">The sequence shown here is derived from an EMBL/GenBank/DDBJ whole genome shotgun (WGS) entry which is preliminary data.</text>
</comment>
<protein>
    <submittedName>
        <fullName evidence="1">Uncharacterized protein</fullName>
    </submittedName>
</protein>
<name>A0ABV8B7S8_9BACI</name>